<name>A0A2Z7DGB6_9LAMI</name>
<evidence type="ECO:0000256" key="2">
    <source>
        <dbReference type="ARBA" id="ARBA00022729"/>
    </source>
</evidence>
<gene>
    <name evidence="3" type="ORF">F511_41463</name>
</gene>
<keyword evidence="2" id="KW-0732">Signal</keyword>
<evidence type="ECO:0000256" key="1">
    <source>
        <dbReference type="ARBA" id="ARBA00006010"/>
    </source>
</evidence>
<accession>A0A2Z7DGB6</accession>
<sequence length="155" mass="17119">MKMAKIILGVAAIAISAALILTTRTSTIPRHQPPLHLSGPDFLGGEPVPTKRISRFLDQKGSPDPRAADHCKKDHEKCDLITENGRNTSCCNNKCIDLLYDKNNCGACKKKCDFTDECCRGECVNLAFDKRHCGFCNNRCKMSPGYCIFGICDYA</sequence>
<dbReference type="Proteomes" id="UP000250235">
    <property type="component" value="Unassembled WGS sequence"/>
</dbReference>
<organism evidence="3 4">
    <name type="scientific">Dorcoceras hygrometricum</name>
    <dbReference type="NCBI Taxonomy" id="472368"/>
    <lineage>
        <taxon>Eukaryota</taxon>
        <taxon>Viridiplantae</taxon>
        <taxon>Streptophyta</taxon>
        <taxon>Embryophyta</taxon>
        <taxon>Tracheophyta</taxon>
        <taxon>Spermatophyta</taxon>
        <taxon>Magnoliopsida</taxon>
        <taxon>eudicotyledons</taxon>
        <taxon>Gunneridae</taxon>
        <taxon>Pentapetalae</taxon>
        <taxon>asterids</taxon>
        <taxon>lamiids</taxon>
        <taxon>Lamiales</taxon>
        <taxon>Gesneriaceae</taxon>
        <taxon>Didymocarpoideae</taxon>
        <taxon>Trichosporeae</taxon>
        <taxon>Loxocarpinae</taxon>
        <taxon>Dorcoceras</taxon>
    </lineage>
</organism>
<evidence type="ECO:0000313" key="3">
    <source>
        <dbReference type="EMBL" id="KZV56685.1"/>
    </source>
</evidence>
<evidence type="ECO:0000313" key="4">
    <source>
        <dbReference type="Proteomes" id="UP000250235"/>
    </source>
</evidence>
<keyword evidence="4" id="KW-1185">Reference proteome</keyword>
<dbReference type="Pfam" id="PF04885">
    <property type="entry name" value="Stig1"/>
    <property type="match status" value="1"/>
</dbReference>
<dbReference type="AlphaFoldDB" id="A0A2Z7DGB6"/>
<dbReference type="PANTHER" id="PTHR33227:SF18">
    <property type="entry name" value="STIGMA-SPECIFIC STIG1-LIKE PROTEIN 3"/>
    <property type="match status" value="1"/>
</dbReference>
<comment type="similarity">
    <text evidence="1">Belongs to the STIG1 family.</text>
</comment>
<reference evidence="3 4" key="1">
    <citation type="journal article" date="2015" name="Proc. Natl. Acad. Sci. U.S.A.">
        <title>The resurrection genome of Boea hygrometrica: A blueprint for survival of dehydration.</title>
        <authorList>
            <person name="Xiao L."/>
            <person name="Yang G."/>
            <person name="Zhang L."/>
            <person name="Yang X."/>
            <person name="Zhao S."/>
            <person name="Ji Z."/>
            <person name="Zhou Q."/>
            <person name="Hu M."/>
            <person name="Wang Y."/>
            <person name="Chen M."/>
            <person name="Xu Y."/>
            <person name="Jin H."/>
            <person name="Xiao X."/>
            <person name="Hu G."/>
            <person name="Bao F."/>
            <person name="Hu Y."/>
            <person name="Wan P."/>
            <person name="Li L."/>
            <person name="Deng X."/>
            <person name="Kuang T."/>
            <person name="Xiang C."/>
            <person name="Zhu J.K."/>
            <person name="Oliver M.J."/>
            <person name="He Y."/>
        </authorList>
    </citation>
    <scope>NUCLEOTIDE SEQUENCE [LARGE SCALE GENOMIC DNA]</scope>
    <source>
        <strain evidence="4">cv. XS01</strain>
    </source>
</reference>
<dbReference type="OrthoDB" id="1841769at2759"/>
<dbReference type="EMBL" id="KQ987862">
    <property type="protein sequence ID" value="KZV56685.1"/>
    <property type="molecule type" value="Genomic_DNA"/>
</dbReference>
<evidence type="ECO:0008006" key="5">
    <source>
        <dbReference type="Google" id="ProtNLM"/>
    </source>
</evidence>
<dbReference type="PANTHER" id="PTHR33227">
    <property type="entry name" value="STIGMA-SPECIFIC STIG1-LIKE PROTEIN 3"/>
    <property type="match status" value="1"/>
</dbReference>
<proteinExistence type="inferred from homology"/>
<protein>
    <recommendedName>
        <fullName evidence="5">Stigma-specific Stig1 family protein</fullName>
    </recommendedName>
</protein>
<dbReference type="InterPro" id="IPR006969">
    <property type="entry name" value="Stig-like"/>
</dbReference>